<dbReference type="AlphaFoldDB" id="A0A1M6XRD7"/>
<gene>
    <name evidence="5" type="ORF">SAMN05444159_4951</name>
</gene>
<evidence type="ECO:0000256" key="1">
    <source>
        <dbReference type="ARBA" id="ARBA00022737"/>
    </source>
</evidence>
<keyword evidence="4" id="KW-0732">Signal</keyword>
<keyword evidence="1" id="KW-0677">Repeat</keyword>
<dbReference type="OrthoDB" id="9813074at2"/>
<feature type="repeat" description="TPR" evidence="3">
    <location>
        <begin position="215"/>
        <end position="248"/>
    </location>
</feature>
<dbReference type="InterPro" id="IPR011990">
    <property type="entry name" value="TPR-like_helical_dom_sf"/>
</dbReference>
<evidence type="ECO:0000256" key="4">
    <source>
        <dbReference type="SAM" id="SignalP"/>
    </source>
</evidence>
<reference evidence="5 6" key="1">
    <citation type="submission" date="2016-11" db="EMBL/GenBank/DDBJ databases">
        <authorList>
            <person name="Jaros S."/>
            <person name="Januszkiewicz K."/>
            <person name="Wedrychowicz H."/>
        </authorList>
    </citation>
    <scope>NUCLEOTIDE SEQUENCE [LARGE SCALE GENOMIC DNA]</scope>
    <source>
        <strain evidence="5 6">GAS499</strain>
    </source>
</reference>
<evidence type="ECO:0000256" key="3">
    <source>
        <dbReference type="PROSITE-ProRule" id="PRU00339"/>
    </source>
</evidence>
<feature type="repeat" description="TPR" evidence="3">
    <location>
        <begin position="322"/>
        <end position="355"/>
    </location>
</feature>
<dbReference type="GO" id="GO:0046813">
    <property type="term" value="P:receptor-mediated virion attachment to host cell"/>
    <property type="evidence" value="ECO:0007669"/>
    <property type="project" value="TreeGrafter"/>
</dbReference>
<name>A0A1M6XRD7_9BRAD</name>
<dbReference type="InterPro" id="IPR050498">
    <property type="entry name" value="Ycf3"/>
</dbReference>
<organism evidence="5 6">
    <name type="scientific">Bradyrhizobium lablabi</name>
    <dbReference type="NCBI Taxonomy" id="722472"/>
    <lineage>
        <taxon>Bacteria</taxon>
        <taxon>Pseudomonadati</taxon>
        <taxon>Pseudomonadota</taxon>
        <taxon>Alphaproteobacteria</taxon>
        <taxon>Hyphomicrobiales</taxon>
        <taxon>Nitrobacteraceae</taxon>
        <taxon>Bradyrhizobium</taxon>
    </lineage>
</organism>
<proteinExistence type="predicted"/>
<evidence type="ECO:0000313" key="5">
    <source>
        <dbReference type="EMBL" id="SHL08496.1"/>
    </source>
</evidence>
<evidence type="ECO:0000256" key="2">
    <source>
        <dbReference type="ARBA" id="ARBA00022803"/>
    </source>
</evidence>
<dbReference type="EMBL" id="LT670844">
    <property type="protein sequence ID" value="SHL08496.1"/>
    <property type="molecule type" value="Genomic_DNA"/>
</dbReference>
<dbReference type="PROSITE" id="PS50293">
    <property type="entry name" value="TPR_REGION"/>
    <property type="match status" value="1"/>
</dbReference>
<evidence type="ECO:0000313" key="6">
    <source>
        <dbReference type="Proteomes" id="UP000189935"/>
    </source>
</evidence>
<protein>
    <submittedName>
        <fullName evidence="5">Lipoprotein NlpI, contains TPR repeats</fullName>
    </submittedName>
</protein>
<dbReference type="Proteomes" id="UP000189935">
    <property type="component" value="Chromosome I"/>
</dbReference>
<sequence>MRYFLLVSASVLTVIISALPLARTFGQVQNPTEAKAPNEDAKACGGGALDPDVGIEACSRLLDQEVRDSAQRRAIALTFRGMAWKAKGDLKKAVADLTEAIGLDEGFVPAYETRADLLRDNDQCDLALPEYDRVIKLARDRPSAYISRALCLSTKDQLQGAGEDLDRAIKLDANNAGGYAMTALGIKARLDIARNEVDDALKSYDAAIALDPKLPALYLDRGAVLSAKGDQDMALMDYDRATKLDESNVGGFAVAARILKGRLEASRGNFDAAVGEYEQAIKLDPKRISLYLDRARLWNLKGDTDRALTDYSEAIKVDPTNALAFNSRGDLYRNQGDYQHAIADYDQAVEKQPNDLTAFGNRALVRFYQGEFVKAADDLKRVVDAAPNAYPALLLYVTKSRDGDARDAKSDLTKISAKLKAGDWPYPIVEFYLGKQSLRVTEGVAKTPEQRCETQFYIGEWHLLRKDRSEAAKALQAAADTCPKNFVEYRGALEELKRLK</sequence>
<dbReference type="Pfam" id="PF13181">
    <property type="entry name" value="TPR_8"/>
    <property type="match status" value="1"/>
</dbReference>
<keyword evidence="2 3" id="KW-0802">TPR repeat</keyword>
<feature type="repeat" description="TPR" evidence="3">
    <location>
        <begin position="254"/>
        <end position="287"/>
    </location>
</feature>
<dbReference type="Gene3D" id="1.25.40.10">
    <property type="entry name" value="Tetratricopeptide repeat domain"/>
    <property type="match status" value="3"/>
</dbReference>
<dbReference type="Pfam" id="PF13432">
    <property type="entry name" value="TPR_16"/>
    <property type="match status" value="2"/>
</dbReference>
<dbReference type="PANTHER" id="PTHR44858:SF1">
    <property type="entry name" value="UDP-N-ACETYLGLUCOSAMINE--PEPTIDE N-ACETYLGLUCOSAMINYLTRANSFERASE SPINDLY-RELATED"/>
    <property type="match status" value="1"/>
</dbReference>
<dbReference type="RefSeq" id="WP_079542364.1">
    <property type="nucleotide sequence ID" value="NZ_LT670844.1"/>
</dbReference>
<dbReference type="SMART" id="SM00028">
    <property type="entry name" value="TPR"/>
    <property type="match status" value="10"/>
</dbReference>
<dbReference type="InterPro" id="IPR019734">
    <property type="entry name" value="TPR_rpt"/>
</dbReference>
<keyword evidence="5" id="KW-0449">Lipoprotein</keyword>
<dbReference type="PROSITE" id="PS50005">
    <property type="entry name" value="TPR"/>
    <property type="match status" value="4"/>
</dbReference>
<feature type="repeat" description="TPR" evidence="3">
    <location>
        <begin position="288"/>
        <end position="321"/>
    </location>
</feature>
<dbReference type="SUPFAM" id="SSF48452">
    <property type="entry name" value="TPR-like"/>
    <property type="match status" value="2"/>
</dbReference>
<feature type="chain" id="PRO_5012319508" evidence="4">
    <location>
        <begin position="23"/>
        <end position="500"/>
    </location>
</feature>
<dbReference type="PANTHER" id="PTHR44858">
    <property type="entry name" value="TETRATRICOPEPTIDE REPEAT PROTEIN 6"/>
    <property type="match status" value="1"/>
</dbReference>
<feature type="signal peptide" evidence="4">
    <location>
        <begin position="1"/>
        <end position="22"/>
    </location>
</feature>
<accession>A0A1M6XRD7</accession>
<dbReference type="Pfam" id="PF13414">
    <property type="entry name" value="TPR_11"/>
    <property type="match status" value="1"/>
</dbReference>
<dbReference type="GO" id="GO:0009279">
    <property type="term" value="C:cell outer membrane"/>
    <property type="evidence" value="ECO:0007669"/>
    <property type="project" value="TreeGrafter"/>
</dbReference>